<sequence>MWAANKSDCNAFVRAVASQCGVTLTGDANNIILQIQKGGWEKLDGGVAASNAAAAGKLVIGGVSSKDLGDGHGHVVIVVPVPPNGKLAYDKYPYAYWGSLNEAIRDNGGKGVTLNYSFDSVARDKVIYAAYKL</sequence>
<dbReference type="EMBL" id="CP010897">
    <property type="protein sequence ID" value="AJP59672.2"/>
    <property type="molecule type" value="Genomic_DNA"/>
</dbReference>
<protein>
    <recommendedName>
        <fullName evidence="3">PBP domain-containing protein</fullName>
    </recommendedName>
</protein>
<proteinExistence type="predicted"/>
<keyword evidence="2" id="KW-1185">Reference proteome</keyword>
<evidence type="ECO:0008006" key="3">
    <source>
        <dbReference type="Google" id="ProtNLM"/>
    </source>
</evidence>
<reference evidence="2" key="1">
    <citation type="submission" date="2015-02" db="EMBL/GenBank/DDBJ databases">
        <title>Complete Genome Sequencing of Pandoraea vervacti NS15 sp. nov.</title>
        <authorList>
            <person name="Chan K.-G."/>
        </authorList>
    </citation>
    <scope>NUCLEOTIDE SEQUENCE [LARGE SCALE GENOMIC DNA]</scope>
    <source>
        <strain evidence="2">NS15</strain>
    </source>
</reference>
<dbReference type="Gene3D" id="3.90.1720.10">
    <property type="entry name" value="endopeptidase domain like (from Nostoc punctiforme)"/>
    <property type="match status" value="1"/>
</dbReference>
<organism evidence="1 2">
    <name type="scientific">Pandoraea vervacti</name>
    <dbReference type="NCBI Taxonomy" id="656178"/>
    <lineage>
        <taxon>Bacteria</taxon>
        <taxon>Pseudomonadati</taxon>
        <taxon>Pseudomonadota</taxon>
        <taxon>Betaproteobacteria</taxon>
        <taxon>Burkholderiales</taxon>
        <taxon>Burkholderiaceae</taxon>
        <taxon>Pandoraea</taxon>
    </lineage>
</organism>
<accession>A0ABN4G1W9</accession>
<name>A0ABN4G1W9_9BURK</name>
<dbReference type="Proteomes" id="UP000035085">
    <property type="component" value="Chromosome"/>
</dbReference>
<evidence type="ECO:0000313" key="1">
    <source>
        <dbReference type="EMBL" id="AJP59672.2"/>
    </source>
</evidence>
<gene>
    <name evidence="1" type="ORF">UC34_12240</name>
</gene>
<evidence type="ECO:0000313" key="2">
    <source>
        <dbReference type="Proteomes" id="UP000035085"/>
    </source>
</evidence>